<name>A0A8X6S694_TRICX</name>
<proteinExistence type="predicted"/>
<accession>A0A8X6S694</accession>
<comment type="caution">
    <text evidence="1">The sequence shown here is derived from an EMBL/GenBank/DDBJ whole genome shotgun (WGS) entry which is preliminary data.</text>
</comment>
<dbReference type="Proteomes" id="UP000887159">
    <property type="component" value="Unassembled WGS sequence"/>
</dbReference>
<organism evidence="1 2">
    <name type="scientific">Trichonephila clavipes</name>
    <name type="common">Golden silk orbweaver</name>
    <name type="synonym">Nephila clavipes</name>
    <dbReference type="NCBI Taxonomy" id="2585209"/>
    <lineage>
        <taxon>Eukaryota</taxon>
        <taxon>Metazoa</taxon>
        <taxon>Ecdysozoa</taxon>
        <taxon>Arthropoda</taxon>
        <taxon>Chelicerata</taxon>
        <taxon>Arachnida</taxon>
        <taxon>Araneae</taxon>
        <taxon>Araneomorphae</taxon>
        <taxon>Entelegynae</taxon>
        <taxon>Araneoidea</taxon>
        <taxon>Nephilidae</taxon>
        <taxon>Trichonephila</taxon>
    </lineage>
</organism>
<dbReference type="EMBL" id="BMAU01021233">
    <property type="protein sequence ID" value="GFY02781.1"/>
    <property type="molecule type" value="Genomic_DNA"/>
</dbReference>
<evidence type="ECO:0000313" key="2">
    <source>
        <dbReference type="Proteomes" id="UP000887159"/>
    </source>
</evidence>
<protein>
    <submittedName>
        <fullName evidence="1">Uncharacterized protein</fullName>
    </submittedName>
</protein>
<gene>
    <name evidence="1" type="ORF">TNCV_3506611</name>
</gene>
<sequence length="132" mass="15016">MRWFSNRFRRREKLLLVPLVTIERPRLGEDQLEASQRLFIASSGKDPCGEGYAAGTRLYQETLLGFGLGLCPASWYGKIPRCLALKNHPAVTLGTLEKCRNQRPSRNCDGTGMDLCYFQNGDNYRENCFASY</sequence>
<keyword evidence="2" id="KW-1185">Reference proteome</keyword>
<dbReference type="AlphaFoldDB" id="A0A8X6S694"/>
<reference evidence="1" key="1">
    <citation type="submission" date="2020-08" db="EMBL/GenBank/DDBJ databases">
        <title>Multicomponent nature underlies the extraordinary mechanical properties of spider dragline silk.</title>
        <authorList>
            <person name="Kono N."/>
            <person name="Nakamura H."/>
            <person name="Mori M."/>
            <person name="Yoshida Y."/>
            <person name="Ohtoshi R."/>
            <person name="Malay A.D."/>
            <person name="Moran D.A.P."/>
            <person name="Tomita M."/>
            <person name="Numata K."/>
            <person name="Arakawa K."/>
        </authorList>
    </citation>
    <scope>NUCLEOTIDE SEQUENCE</scope>
</reference>
<evidence type="ECO:0000313" key="1">
    <source>
        <dbReference type="EMBL" id="GFY02781.1"/>
    </source>
</evidence>